<dbReference type="Gene3D" id="1.10.1070.11">
    <property type="entry name" value="Phosphatidylinositol 3-/4-kinase, catalytic domain"/>
    <property type="match status" value="1"/>
</dbReference>
<feature type="domain" description="FATC" evidence="24">
    <location>
        <begin position="2735"/>
        <end position="2767"/>
    </location>
</feature>
<comment type="catalytic activity">
    <reaction evidence="19">
        <text>L-seryl-[protein] + ATP = O-phospho-L-seryl-[protein] + ADP + H(+)</text>
        <dbReference type="Rhea" id="RHEA:17989"/>
        <dbReference type="Rhea" id="RHEA-COMP:9863"/>
        <dbReference type="Rhea" id="RHEA-COMP:11604"/>
        <dbReference type="ChEBI" id="CHEBI:15378"/>
        <dbReference type="ChEBI" id="CHEBI:29999"/>
        <dbReference type="ChEBI" id="CHEBI:30616"/>
        <dbReference type="ChEBI" id="CHEBI:83421"/>
        <dbReference type="ChEBI" id="CHEBI:456216"/>
        <dbReference type="EC" id="2.7.11.1"/>
    </reaction>
</comment>
<dbReference type="PROSITE" id="PS50290">
    <property type="entry name" value="PI3_4_KINASE_3"/>
    <property type="match status" value="1"/>
</dbReference>
<evidence type="ECO:0000256" key="18">
    <source>
        <dbReference type="ARBA" id="ARBA00047899"/>
    </source>
</evidence>
<evidence type="ECO:0000313" key="26">
    <source>
        <dbReference type="Proteomes" id="UP000241546"/>
    </source>
</evidence>
<feature type="domain" description="FAT" evidence="23">
    <location>
        <begin position="1704"/>
        <end position="2296"/>
    </location>
</feature>
<feature type="domain" description="PI3K/PI4K catalytic" evidence="22">
    <location>
        <begin position="2401"/>
        <end position="2712"/>
    </location>
</feature>
<dbReference type="GO" id="GO:0005524">
    <property type="term" value="F:ATP binding"/>
    <property type="evidence" value="ECO:0007669"/>
    <property type="project" value="UniProtKB-KW"/>
</dbReference>
<evidence type="ECO:0000256" key="10">
    <source>
        <dbReference type="ARBA" id="ARBA00022741"/>
    </source>
</evidence>
<gene>
    <name evidence="25" type="ORF">BBK36DRAFT_1194099</name>
</gene>
<evidence type="ECO:0000256" key="5">
    <source>
        <dbReference type="ARBA" id="ARBA00012513"/>
    </source>
</evidence>
<dbReference type="InterPro" id="IPR011009">
    <property type="entry name" value="Kinase-like_dom_sf"/>
</dbReference>
<keyword evidence="10 20" id="KW-0547">Nucleotide-binding</keyword>
<evidence type="ECO:0000256" key="21">
    <source>
        <dbReference type="SAM" id="MobiDB-lite"/>
    </source>
</evidence>
<dbReference type="CDD" id="cd05171">
    <property type="entry name" value="PIKKc_ATM"/>
    <property type="match status" value="1"/>
</dbReference>
<evidence type="ECO:0000259" key="22">
    <source>
        <dbReference type="PROSITE" id="PS50290"/>
    </source>
</evidence>
<dbReference type="SMART" id="SM01343">
    <property type="entry name" value="FATC"/>
    <property type="match status" value="1"/>
</dbReference>
<keyword evidence="12 20" id="KW-0418">Kinase</keyword>
<dbReference type="GO" id="GO:0035556">
    <property type="term" value="P:intracellular signal transduction"/>
    <property type="evidence" value="ECO:0007669"/>
    <property type="project" value="UniProtKB-ARBA"/>
</dbReference>
<evidence type="ECO:0000256" key="1">
    <source>
        <dbReference type="ARBA" id="ARBA00004123"/>
    </source>
</evidence>
<feature type="compositionally biased region" description="Acidic residues" evidence="21">
    <location>
        <begin position="2690"/>
        <end position="2701"/>
    </location>
</feature>
<keyword evidence="9 20" id="KW-0808">Transferase</keyword>
<evidence type="ECO:0000256" key="4">
    <source>
        <dbReference type="ARBA" id="ARBA00011370"/>
    </source>
</evidence>
<dbReference type="PROSITE" id="PS00915">
    <property type="entry name" value="PI3_4_KINASE_1"/>
    <property type="match status" value="1"/>
</dbReference>
<keyword evidence="26" id="KW-1185">Reference proteome</keyword>
<evidence type="ECO:0000256" key="19">
    <source>
        <dbReference type="ARBA" id="ARBA00048679"/>
    </source>
</evidence>
<evidence type="ECO:0000256" key="11">
    <source>
        <dbReference type="ARBA" id="ARBA00022763"/>
    </source>
</evidence>
<feature type="region of interest" description="Disordered" evidence="21">
    <location>
        <begin position="165"/>
        <end position="200"/>
    </location>
</feature>
<dbReference type="PROSITE" id="PS51190">
    <property type="entry name" value="FATC"/>
    <property type="match status" value="1"/>
</dbReference>
<protein>
    <recommendedName>
        <fullName evidence="6 20">Serine/threonine-protein kinase Tel1</fullName>
        <ecNumber evidence="5 20">2.7.11.1</ecNumber>
    </recommendedName>
</protein>
<evidence type="ECO:0000256" key="3">
    <source>
        <dbReference type="ARBA" id="ARBA00010769"/>
    </source>
</evidence>
<dbReference type="Pfam" id="PF02260">
    <property type="entry name" value="FATC"/>
    <property type="match status" value="1"/>
</dbReference>
<dbReference type="InterPro" id="IPR000403">
    <property type="entry name" value="PI3/4_kinase_cat_dom"/>
</dbReference>
<dbReference type="InterPro" id="IPR003151">
    <property type="entry name" value="PIK-rel_kinase_FAT"/>
</dbReference>
<dbReference type="GO" id="GO:0006325">
    <property type="term" value="P:chromatin organization"/>
    <property type="evidence" value="ECO:0007669"/>
    <property type="project" value="UniProtKB-KW"/>
</dbReference>
<dbReference type="OrthoDB" id="381190at2759"/>
<dbReference type="EMBL" id="KZ680210">
    <property type="protein sequence ID" value="PTB67877.1"/>
    <property type="molecule type" value="Genomic_DNA"/>
</dbReference>
<evidence type="ECO:0000256" key="2">
    <source>
        <dbReference type="ARBA" id="ARBA00004574"/>
    </source>
</evidence>
<dbReference type="SMART" id="SM01342">
    <property type="entry name" value="TAN"/>
    <property type="match status" value="1"/>
</dbReference>
<dbReference type="GO" id="GO:0006281">
    <property type="term" value="P:DNA repair"/>
    <property type="evidence" value="ECO:0007669"/>
    <property type="project" value="InterPro"/>
</dbReference>
<evidence type="ECO:0000256" key="9">
    <source>
        <dbReference type="ARBA" id="ARBA00022679"/>
    </source>
</evidence>
<evidence type="ECO:0000256" key="20">
    <source>
        <dbReference type="RuleBase" id="RU365027"/>
    </source>
</evidence>
<dbReference type="InterPro" id="IPR038980">
    <property type="entry name" value="ATM_plant"/>
</dbReference>
<keyword evidence="14 20" id="KW-0156">Chromatin regulator</keyword>
<dbReference type="InterPro" id="IPR014009">
    <property type="entry name" value="PIK_FAT"/>
</dbReference>
<keyword evidence="16 20" id="KW-0539">Nucleus</keyword>
<evidence type="ECO:0000256" key="12">
    <source>
        <dbReference type="ARBA" id="ARBA00022777"/>
    </source>
</evidence>
<comment type="subcellular location">
    <subcellularLocation>
        <location evidence="2 20">Chromosome</location>
        <location evidence="2 20">Telomere</location>
    </subcellularLocation>
    <subcellularLocation>
        <location evidence="1 20">Nucleus</location>
    </subcellularLocation>
</comment>
<dbReference type="RefSeq" id="XP_024751197.1">
    <property type="nucleotide sequence ID" value="XM_024896839.1"/>
</dbReference>
<dbReference type="FunFam" id="3.30.1010.10:FF:000019">
    <property type="entry name" value="Serine/threonine-protein kinase Tel1"/>
    <property type="match status" value="1"/>
</dbReference>
<keyword evidence="13 20" id="KW-0067">ATP-binding</keyword>
<name>A0A2T4BEV9_9HYPO</name>
<dbReference type="InterPro" id="IPR036940">
    <property type="entry name" value="PI3/4_kinase_cat_sf"/>
</dbReference>
<keyword evidence="15 20" id="KW-0779">Telomere</keyword>
<accession>A0A2T4BEV9</accession>
<dbReference type="SMART" id="SM00146">
    <property type="entry name" value="PI3Kc"/>
    <property type="match status" value="1"/>
</dbReference>
<dbReference type="PROSITE" id="PS51189">
    <property type="entry name" value="FAT"/>
    <property type="match status" value="1"/>
</dbReference>
<keyword evidence="8 20" id="KW-0723">Serine/threonine-protein kinase</keyword>
<dbReference type="Gene3D" id="3.30.1010.10">
    <property type="entry name" value="Phosphatidylinositol 3-kinase Catalytic Subunit, Chain A, domain 4"/>
    <property type="match status" value="1"/>
</dbReference>
<evidence type="ECO:0000256" key="13">
    <source>
        <dbReference type="ARBA" id="ARBA00022840"/>
    </source>
</evidence>
<reference evidence="26" key="1">
    <citation type="submission" date="2016-07" db="EMBL/GenBank/DDBJ databases">
        <title>Multiple horizontal gene transfer events from other fungi enriched the ability of initially mycotrophic Trichoderma (Ascomycota) to feed on dead plant biomass.</title>
        <authorList>
            <consortium name="DOE Joint Genome Institute"/>
            <person name="Atanasova L."/>
            <person name="Chenthamara K."/>
            <person name="Zhang J."/>
            <person name="Grujic M."/>
            <person name="Henrissat B."/>
            <person name="Kuo A."/>
            <person name="Aerts A."/>
            <person name="Salamov A."/>
            <person name="Lipzen A."/>
            <person name="Labutti K."/>
            <person name="Barry K."/>
            <person name="Miao Y."/>
            <person name="Rahimi M.J."/>
            <person name="Shen Q."/>
            <person name="Grigoriev I.V."/>
            <person name="Kubicek C.P."/>
            <person name="Druzhinina I.S."/>
        </authorList>
    </citation>
    <scope>NUCLEOTIDE SEQUENCE [LARGE SCALE GENOMIC DNA]</scope>
    <source>
        <strain evidence="26">TUCIM 6016</strain>
    </source>
</reference>
<evidence type="ECO:0000256" key="16">
    <source>
        <dbReference type="ARBA" id="ARBA00023242"/>
    </source>
</evidence>
<comment type="function">
    <text evidence="17 20">Serine/threonine protein kinase which activates checkpoint signaling upon genotoxic stresses such as ionizing radiation (IR), ultraviolet light (UV), or DNA replication stalling, thereby acting as a DNA damage sensor. Recognizes the substrate consensus sequence [ST]-Q. Phosphorylates histone H2A to form H2AS128ph (gamma-H2A) at sites of DNA damage, involved in the regulation of DNA damage response mechanism. Required for the control of telomere length and genome stability.</text>
</comment>
<feature type="region of interest" description="Disordered" evidence="21">
    <location>
        <begin position="2690"/>
        <end position="2724"/>
    </location>
</feature>
<feature type="compositionally biased region" description="Low complexity" evidence="21">
    <location>
        <begin position="169"/>
        <end position="191"/>
    </location>
</feature>
<dbReference type="EC" id="2.7.11.1" evidence="5 20"/>
<keyword evidence="7 20" id="KW-0158">Chromosome</keyword>
<comment type="similarity">
    <text evidence="3 20">Belongs to the PI3/PI4-kinase family. ATM subfamily.</text>
</comment>
<dbReference type="GO" id="GO:0000781">
    <property type="term" value="C:chromosome, telomeric region"/>
    <property type="evidence" value="ECO:0007669"/>
    <property type="project" value="UniProtKB-SubCell"/>
</dbReference>
<feature type="compositionally biased region" description="Low complexity" evidence="21">
    <location>
        <begin position="38"/>
        <end position="56"/>
    </location>
</feature>
<dbReference type="PANTHER" id="PTHR37079:SF4">
    <property type="entry name" value="SERINE_THREONINE-PROTEIN KINASE ATM"/>
    <property type="match status" value="1"/>
</dbReference>
<dbReference type="InterPro" id="IPR044107">
    <property type="entry name" value="PIKKc_ATM"/>
</dbReference>
<dbReference type="InterPro" id="IPR018936">
    <property type="entry name" value="PI3/4_kinase_CS"/>
</dbReference>
<dbReference type="GO" id="GO:0004674">
    <property type="term" value="F:protein serine/threonine kinase activity"/>
    <property type="evidence" value="ECO:0007669"/>
    <property type="project" value="UniProtKB-KW"/>
</dbReference>
<evidence type="ECO:0000256" key="15">
    <source>
        <dbReference type="ARBA" id="ARBA00022895"/>
    </source>
</evidence>
<dbReference type="SUPFAM" id="SSF56112">
    <property type="entry name" value="Protein kinase-like (PK-like)"/>
    <property type="match status" value="1"/>
</dbReference>
<evidence type="ECO:0000259" key="24">
    <source>
        <dbReference type="PROSITE" id="PS51190"/>
    </source>
</evidence>
<feature type="region of interest" description="Disordered" evidence="21">
    <location>
        <begin position="38"/>
        <end position="61"/>
    </location>
</feature>
<dbReference type="InterPro" id="IPR021668">
    <property type="entry name" value="TAN"/>
</dbReference>
<evidence type="ECO:0000256" key="6">
    <source>
        <dbReference type="ARBA" id="ARBA00014619"/>
    </source>
</evidence>
<dbReference type="InterPro" id="IPR003152">
    <property type="entry name" value="FATC_dom"/>
</dbReference>
<comment type="subunit">
    <text evidence="4">Associates with DNA double-strand breaks.</text>
</comment>
<organism evidence="25 26">
    <name type="scientific">Trichoderma citrinoviride</name>
    <dbReference type="NCBI Taxonomy" id="58853"/>
    <lineage>
        <taxon>Eukaryota</taxon>
        <taxon>Fungi</taxon>
        <taxon>Dikarya</taxon>
        <taxon>Ascomycota</taxon>
        <taxon>Pezizomycotina</taxon>
        <taxon>Sordariomycetes</taxon>
        <taxon>Hypocreomycetidae</taxon>
        <taxon>Hypocreales</taxon>
        <taxon>Hypocreaceae</taxon>
        <taxon>Trichoderma</taxon>
    </lineage>
</organism>
<evidence type="ECO:0000259" key="23">
    <source>
        <dbReference type="PROSITE" id="PS51189"/>
    </source>
</evidence>
<dbReference type="PANTHER" id="PTHR37079">
    <property type="entry name" value="SERINE/THREONINE-PROTEIN KINASE ATM"/>
    <property type="match status" value="1"/>
</dbReference>
<feature type="region of interest" description="Disordered" evidence="21">
    <location>
        <begin position="405"/>
        <end position="428"/>
    </location>
</feature>
<proteinExistence type="inferred from homology"/>
<evidence type="ECO:0000256" key="7">
    <source>
        <dbReference type="ARBA" id="ARBA00022454"/>
    </source>
</evidence>
<dbReference type="Pfam" id="PF02259">
    <property type="entry name" value="FAT"/>
    <property type="match status" value="1"/>
</dbReference>
<evidence type="ECO:0000256" key="17">
    <source>
        <dbReference type="ARBA" id="ARBA00025079"/>
    </source>
</evidence>
<dbReference type="GO" id="GO:0106310">
    <property type="term" value="F:protein serine kinase activity"/>
    <property type="evidence" value="ECO:0007669"/>
    <property type="project" value="RHEA"/>
</dbReference>
<evidence type="ECO:0000313" key="25">
    <source>
        <dbReference type="EMBL" id="PTB67877.1"/>
    </source>
</evidence>
<dbReference type="GeneID" id="36604957"/>
<comment type="catalytic activity">
    <reaction evidence="18 20">
        <text>L-threonyl-[protein] + ATP = O-phospho-L-threonyl-[protein] + ADP + H(+)</text>
        <dbReference type="Rhea" id="RHEA:46608"/>
        <dbReference type="Rhea" id="RHEA-COMP:11060"/>
        <dbReference type="Rhea" id="RHEA-COMP:11605"/>
        <dbReference type="ChEBI" id="CHEBI:15378"/>
        <dbReference type="ChEBI" id="CHEBI:30013"/>
        <dbReference type="ChEBI" id="CHEBI:30616"/>
        <dbReference type="ChEBI" id="CHEBI:61977"/>
        <dbReference type="ChEBI" id="CHEBI:456216"/>
        <dbReference type="EC" id="2.7.11.1"/>
    </reaction>
</comment>
<dbReference type="Pfam" id="PF11640">
    <property type="entry name" value="TAN"/>
    <property type="match status" value="1"/>
</dbReference>
<evidence type="ECO:0000256" key="8">
    <source>
        <dbReference type="ARBA" id="ARBA00022527"/>
    </source>
</evidence>
<keyword evidence="11 20" id="KW-0227">DNA damage</keyword>
<sequence length="2767" mass="307816">MALTLSSSDLGDKSWHEIFEAIFRFVIDDKASFYGAKKPTAKSTSKTKAKQQPQSKAKQKDPAVLVRWSKCAAAVRLAAIRGASKIGRKTVLAIVDHITQVLRGPDDNFIEPLLRDYVKTLTEIVSRQAHAEVLARKNAEPWQVCVNFFLDVAYHVLPSEEDTATLPHLTRASPAPTASSSRSLPRSNSSLQAQLHNGRSDGGPLKDALEGLYHLVSAANAPLLRGTKDITDLALRILGTRHLNLGSTQTLCFSIINVVFRATEADSLGDAVALAKATLPHMGYWWRAEKVSQDELIKALRNEISRSIFLMHLHLEHLAINLWDVNVREDLGNLVEPLWHEYSKRSEAFRLQLTDLTLTSSASHGHVMQLGLFGLRPHNAEGEGHWAVLQNLAFLEAVLLRPRNETADTDAENGEQPRKRRRIHQDPNPIRVKLKSKHEGTVRTALQLVPFMLATSTLSHGEVGELLADLVSFAGDNDAITASWALIACSRYKWAWHLVRYVPRVHAAQHQSEHIKPHHKMGLLAVESDPIDLVNILRLCFGARPLPSTRHDTAFGGSLSESWISQREIGDFNEYLLLLGRETSAIIPNECCFSSAKEAPPLAADAASFHTLKKLVLELLYPRLEELKEVCMSWTKKANNGGTQITFDRFQSLMSACIAGALLVPYLGDLNSSQSASLEALLLELAEDGFSAALDSVEPAAFVDLTLKELRTCIPDISTTTLSRMYAENSAILSLLSKLSERIEQRQSSQRSGGQADTMDIDDDFDSYSSQAMFTSSVNFLLPRQNVQLCSNPQVFHIDTRLRLVLLTLIHHDKSQLGLLPTSYVHHLLALPDDELLACQSLLMEIVRSDLLVDGEAALAIVERLGKIVGTPEYQYCEIAQTTCIEVVDGLSNIWLQDERSLADMVGDLYDHFVKMSLARLLFTLLRVSPRYGSELGLDSCRTSLLLILKNAPMKVKCFIAERVADIFELFILMLHDEVFLDVLDSLPTDRDNQAGIAFRLLVLAKIACSWPTLLRRCTYHIFEIPGTIPETSDYAKRCLADIAVVLDLKSPAEIFQLFSRQLLYTWLESNTVESIPYAIFGYARLGDLLKSAQAEAIGLATMRGQDSASADIARLIGISESQLIQQNFSTALSYSLLYAAALGGQAKARGEERIRSKLGPKPYIESVYIHFVDIVALFFDLIDQEDSIDMLFMKNPHFQYAGENLQAIKAIAHSPVTLPPNQQPEFKAKHVFKELVRLCQGTEFQFHELWTPAVVVSIARKLFNTVHPALGSLHACSVLRKVRILICLAGQVALESYCLEMLLSSVRSFLVDSECADDALGLSQYLLSRGKAYLAQVPSFLAGYSLSALASLRVFLESSQSSTTQESQFKATMSKAQKFHEWFSRYLSEYTSPRFESQEQNDLFKSITTSAAHIRSSGNAEKNTSESKLLLDILNDEIAVRQLLNESSRQLALGLLCGDFTIPSHSRNDVVESDEHAVAHVSAVWKSCGAQNLSDNYLSWAGRVVGRSFLASGTIPEDIMRESRLEQYEKIAPGPHGSEMGLLNLLQGLTMNPDSVTAGLAEAALRTAISRAVVEDDAPLVTAGQQSLSESLFDASQWGSYRTPPSETAPTGLPEDEQFSWAEDVTSQSWLPRLSAFLAQSQQQVIKKSLSGAMKEWLASTDQTAKENIKLLINSVLYLRTQEYPKETSIVDRLHWLDIDYTMAASSATHCGMHKTALLFAEIAASEATRASRRSSAIKEADLNETLLAIFENIDDPDAYYGLPEEANLSNILSRLEYEQEGTKNLAFRGAQYDSHIRLRQNTSDSDAHALVKALGALGFAGLSHSLMQTQQNLGSTPSSIESTYHTARRLEIWNLPVPATSDHFAVVAYKAYQTMHQATNLSAIRTAIYDGFARTMKNLVGNNRNAMALRSRLGALAALSELDEILSIVDATELEGLMSRFQERSQWMKSGLYDDVSQILSCRGTAMSIASLSVAGIRQTEIKSMLLASGIYRYHQATQESLNISTALSDLIKPCEDLGVHVDAAIKIEVANSLWDHGEMSSSIKMLQGIDNGTALKRQTIPVSRSDLLSKIGHRMSVARLEKPRDIQKKYLEPALKELRGGVEAKEAGLVFHQFAVFCDEQLQDPDSLEDLKRLQNLKKGKNDEVEELKSLISSTRDSQLKAKYSHVLAKEKQWLDLDEQELRRVEMTRSEFVRLSLENYLLSLASSDEHNNDALRFTALWLERSDDDATNNAVTRHLSKVPTAKFAGLMSQLTSRLQNQDTPFQELLSNLVYNICVDHPYHGMYHIWSGTKARVQQKDEVAVLRVRANDKIAQKLASTDAVADIWVAIEKTSKHYHLLASERDQAKYKSGAKVALKDSPAARNLMHQLAKFRIPPPTMHIEVSANKDYSGVPLISRLEPTMSIASGVSAPKIITAIGTDGAKYKQLVKGGQDDLRQDAIMEQVFAAVSSLLKLHRATRQRNLGIRTYKVLPLTASSGLIEFVRDTIPLHEFLMPAHERYHPRDLKGTQCRKEIFSVQNRPVDQRISTYRKVTERFQPVMRYFFMEYFVDPDEWFVKRLAYTRSTAAISMLGHVLGLGDRHGHNILLDTKTGEVVHIDLGIAFETGRILPVPELVPFRLTRDIVDGMGITKTEGVFRRCCEMTLDALREEQYSIMTILDVLRYDPLYSWSVSPVRLAKLQKARQDDDAAMDDAADQADVDTKKGKKAGGGGHLNEPSEGDRALEVVRKKLSKTLSVTATVNDLINQATDERNLAVLYSGWAAYA</sequence>
<evidence type="ECO:0000256" key="14">
    <source>
        <dbReference type="ARBA" id="ARBA00022853"/>
    </source>
</evidence>
<dbReference type="Proteomes" id="UP000241546">
    <property type="component" value="Unassembled WGS sequence"/>
</dbReference>
<dbReference type="PROSITE" id="PS00916">
    <property type="entry name" value="PI3_4_KINASE_2"/>
    <property type="match status" value="1"/>
</dbReference>
<dbReference type="GO" id="GO:0005634">
    <property type="term" value="C:nucleus"/>
    <property type="evidence" value="ECO:0007669"/>
    <property type="project" value="UniProtKB-SubCell"/>
</dbReference>
<dbReference type="Pfam" id="PF00454">
    <property type="entry name" value="PI3_PI4_kinase"/>
    <property type="match status" value="1"/>
</dbReference>